<keyword evidence="4" id="KW-1185">Reference proteome</keyword>
<dbReference type="VEuPathDB" id="FungiDB:VP01_896g4"/>
<keyword evidence="1" id="KW-0732">Signal</keyword>
<gene>
    <name evidence="3" type="ORF">VP01_896g4</name>
</gene>
<feature type="domain" description="DUF6589" evidence="2">
    <location>
        <begin position="6"/>
        <end position="108"/>
    </location>
</feature>
<feature type="chain" id="PRO_5005567780" description="DUF6589 domain-containing protein" evidence="1">
    <location>
        <begin position="21"/>
        <end position="114"/>
    </location>
</feature>
<dbReference type="Proteomes" id="UP000037035">
    <property type="component" value="Unassembled WGS sequence"/>
</dbReference>
<protein>
    <recommendedName>
        <fullName evidence="2">DUF6589 domain-containing protein</fullName>
    </recommendedName>
</protein>
<evidence type="ECO:0000259" key="2">
    <source>
        <dbReference type="Pfam" id="PF20231"/>
    </source>
</evidence>
<evidence type="ECO:0000313" key="4">
    <source>
        <dbReference type="Proteomes" id="UP000037035"/>
    </source>
</evidence>
<proteinExistence type="predicted"/>
<reference evidence="3 4" key="1">
    <citation type="submission" date="2015-08" db="EMBL/GenBank/DDBJ databases">
        <title>Next Generation Sequencing and Analysis of the Genome of Puccinia sorghi L Schw, the Causal Agent of Maize Common Rust.</title>
        <authorList>
            <person name="Rochi L."/>
            <person name="Burguener G."/>
            <person name="Darino M."/>
            <person name="Turjanski A."/>
            <person name="Kreff E."/>
            <person name="Dieguez M.J."/>
            <person name="Sacco F."/>
        </authorList>
    </citation>
    <scope>NUCLEOTIDE SEQUENCE [LARGE SCALE GENOMIC DNA]</scope>
    <source>
        <strain evidence="3 4">RO10H11247</strain>
    </source>
</reference>
<sequence>MRKAPTLKFMWISHIACVMFQYVAKPDQPAKSISPYPPYIDLISHTCLYIRMLKLMEASDNSAEGIGQVINSIAQQADLSTEEFYSHLILMDRDLATVCHFNSLCSLCSPNKVI</sequence>
<comment type="caution">
    <text evidence="3">The sequence shown here is derived from an EMBL/GenBank/DDBJ whole genome shotgun (WGS) entry which is preliminary data.</text>
</comment>
<name>A0A0L6U7Z9_9BASI</name>
<dbReference type="InterPro" id="IPR046496">
    <property type="entry name" value="DUF6589"/>
</dbReference>
<accession>A0A0L6U7Z9</accession>
<dbReference type="EMBL" id="LAVV01014570">
    <property type="protein sequence ID" value="KNZ44641.1"/>
    <property type="molecule type" value="Genomic_DNA"/>
</dbReference>
<dbReference type="AlphaFoldDB" id="A0A0L6U7Z9"/>
<organism evidence="3 4">
    <name type="scientific">Puccinia sorghi</name>
    <dbReference type="NCBI Taxonomy" id="27349"/>
    <lineage>
        <taxon>Eukaryota</taxon>
        <taxon>Fungi</taxon>
        <taxon>Dikarya</taxon>
        <taxon>Basidiomycota</taxon>
        <taxon>Pucciniomycotina</taxon>
        <taxon>Pucciniomycetes</taxon>
        <taxon>Pucciniales</taxon>
        <taxon>Pucciniaceae</taxon>
        <taxon>Puccinia</taxon>
    </lineage>
</organism>
<dbReference type="STRING" id="27349.A0A0L6U7Z9"/>
<evidence type="ECO:0000313" key="3">
    <source>
        <dbReference type="EMBL" id="KNZ44641.1"/>
    </source>
</evidence>
<feature type="signal peptide" evidence="1">
    <location>
        <begin position="1"/>
        <end position="20"/>
    </location>
</feature>
<evidence type="ECO:0000256" key="1">
    <source>
        <dbReference type="SAM" id="SignalP"/>
    </source>
</evidence>
<dbReference type="OrthoDB" id="2504260at2759"/>
<dbReference type="Pfam" id="PF20231">
    <property type="entry name" value="DUF6589"/>
    <property type="match status" value="1"/>
</dbReference>